<comment type="similarity">
    <text evidence="2">Belongs to the HFCD (homooligomeric flavin containing Cys decarboxylase) superfamily.</text>
</comment>
<dbReference type="AlphaFoldDB" id="A0A183TID3"/>
<proteinExistence type="inferred from homology"/>
<dbReference type="InterPro" id="IPR036551">
    <property type="entry name" value="Flavin_trans-like"/>
</dbReference>
<accession>A0A183TID3</accession>
<dbReference type="PANTHER" id="PTHR14359">
    <property type="entry name" value="HOMO-OLIGOMERIC FLAVIN CONTAINING CYS DECARBOXYLASE FAMILY"/>
    <property type="match status" value="1"/>
</dbReference>
<evidence type="ECO:0000313" key="4">
    <source>
        <dbReference type="WBParaSite" id="SSLN_0001684301-mRNA-1"/>
    </source>
</evidence>
<feature type="domain" description="Flavoprotein" evidence="3">
    <location>
        <begin position="19"/>
        <end position="202"/>
    </location>
</feature>
<dbReference type="PANTHER" id="PTHR14359:SF6">
    <property type="entry name" value="PHOSPHOPANTOTHENOYLCYSTEINE DECARBOXYLASE"/>
    <property type="match status" value="1"/>
</dbReference>
<organism evidence="4">
    <name type="scientific">Schistocephalus solidus</name>
    <name type="common">Tapeworm</name>
    <dbReference type="NCBI Taxonomy" id="70667"/>
    <lineage>
        <taxon>Eukaryota</taxon>
        <taxon>Metazoa</taxon>
        <taxon>Spiralia</taxon>
        <taxon>Lophotrochozoa</taxon>
        <taxon>Platyhelminthes</taxon>
        <taxon>Cestoda</taxon>
        <taxon>Eucestoda</taxon>
        <taxon>Diphyllobothriidea</taxon>
        <taxon>Diphyllobothriidae</taxon>
        <taxon>Schistocephalus</taxon>
    </lineage>
</organism>
<dbReference type="GO" id="GO:0010181">
    <property type="term" value="F:FMN binding"/>
    <property type="evidence" value="ECO:0007669"/>
    <property type="project" value="TreeGrafter"/>
</dbReference>
<reference evidence="4" key="1">
    <citation type="submission" date="2016-06" db="UniProtKB">
        <authorList>
            <consortium name="WormBaseParasite"/>
        </authorList>
    </citation>
    <scope>IDENTIFICATION</scope>
</reference>
<dbReference type="WBParaSite" id="SSLN_0001684301-mRNA-1">
    <property type="protein sequence ID" value="SSLN_0001684301-mRNA-1"/>
    <property type="gene ID" value="SSLN_0001684301"/>
</dbReference>
<name>A0A183TID3_SCHSO</name>
<dbReference type="GO" id="GO:0015937">
    <property type="term" value="P:coenzyme A biosynthetic process"/>
    <property type="evidence" value="ECO:0007669"/>
    <property type="project" value="UniProtKB-KW"/>
</dbReference>
<evidence type="ECO:0000259" key="3">
    <source>
        <dbReference type="Pfam" id="PF02441"/>
    </source>
</evidence>
<dbReference type="GO" id="GO:0071513">
    <property type="term" value="C:phosphopantothenoylcysteine decarboxylase complex"/>
    <property type="evidence" value="ECO:0007669"/>
    <property type="project" value="TreeGrafter"/>
</dbReference>
<keyword evidence="1" id="KW-0173">Coenzyme A biosynthesis</keyword>
<evidence type="ECO:0000256" key="2">
    <source>
        <dbReference type="ARBA" id="ARBA00038350"/>
    </source>
</evidence>
<dbReference type="InterPro" id="IPR003382">
    <property type="entry name" value="Flavoprotein"/>
</dbReference>
<protein>
    <submittedName>
        <fullName evidence="4">Flavoprotein domain-containing protein</fullName>
    </submittedName>
</protein>
<dbReference type="Gene3D" id="3.40.50.1950">
    <property type="entry name" value="Flavin prenyltransferase-like"/>
    <property type="match status" value="1"/>
</dbReference>
<dbReference type="Pfam" id="PF02441">
    <property type="entry name" value="Flavoprotein"/>
    <property type="match status" value="1"/>
</dbReference>
<dbReference type="GO" id="GO:0004633">
    <property type="term" value="F:phosphopantothenoylcysteine decarboxylase activity"/>
    <property type="evidence" value="ECO:0007669"/>
    <property type="project" value="TreeGrafter"/>
</dbReference>
<evidence type="ECO:0000256" key="1">
    <source>
        <dbReference type="ARBA" id="ARBA00022993"/>
    </source>
</evidence>
<sequence length="207" mass="23241">LDNRPVVAHSSMELGIDVHVLLGLTGSVASIKAPELVHLFQEEGFTVNVVATKAAHHFFDKEDITVPVYEDEDEFTCWKSRGDDVLHIKLKNWADIFVIAPMSANTLAKISNGFADNLLTCIARAWYFGNNKRCGNRKKIGIFAPAMNTDMWNNPLTVQQKTLLQGTLNWHVIPPISKMLMCGEFGEGAMEEPKKIVEMVRQLWDSK</sequence>
<dbReference type="SUPFAM" id="SSF52507">
    <property type="entry name" value="Homo-oligomeric flavin-containing Cys decarboxylases, HFCD"/>
    <property type="match status" value="1"/>
</dbReference>